<name>A0ABW7G672_9BURK</name>
<dbReference type="RefSeq" id="WP_394488297.1">
    <property type="nucleotide sequence ID" value="NZ_JBIGIA010000007.1"/>
</dbReference>
<evidence type="ECO:0000259" key="1">
    <source>
        <dbReference type="SMART" id="SM00471"/>
    </source>
</evidence>
<dbReference type="InterPro" id="IPR052194">
    <property type="entry name" value="MESH1"/>
</dbReference>
<protein>
    <submittedName>
        <fullName evidence="2">HD domain-containing protein</fullName>
    </submittedName>
</protein>
<organism evidence="2 3">
    <name type="scientific">Pelomonas nitida</name>
    <dbReference type="NCBI Taxonomy" id="3299027"/>
    <lineage>
        <taxon>Bacteria</taxon>
        <taxon>Pseudomonadati</taxon>
        <taxon>Pseudomonadota</taxon>
        <taxon>Betaproteobacteria</taxon>
        <taxon>Burkholderiales</taxon>
        <taxon>Sphaerotilaceae</taxon>
        <taxon>Roseateles</taxon>
    </lineage>
</organism>
<reference evidence="2 3" key="1">
    <citation type="submission" date="2024-09" db="EMBL/GenBank/DDBJ databases">
        <title>Novel species of the genus Pelomonas and Roseateles isolated from streams.</title>
        <authorList>
            <person name="Lu H."/>
        </authorList>
    </citation>
    <scope>NUCLEOTIDE SEQUENCE [LARGE SCALE GENOMIC DNA]</scope>
    <source>
        <strain evidence="2 3">BYS96W</strain>
    </source>
</reference>
<dbReference type="SUPFAM" id="SSF109604">
    <property type="entry name" value="HD-domain/PDEase-like"/>
    <property type="match status" value="1"/>
</dbReference>
<dbReference type="SMART" id="SM00471">
    <property type="entry name" value="HDc"/>
    <property type="match status" value="1"/>
</dbReference>
<dbReference type="Gene3D" id="1.10.3210.10">
    <property type="entry name" value="Hypothetical protein af1432"/>
    <property type="match status" value="1"/>
</dbReference>
<dbReference type="EMBL" id="JBIGIA010000007">
    <property type="protein sequence ID" value="MFG6457439.1"/>
    <property type="molecule type" value="Genomic_DNA"/>
</dbReference>
<dbReference type="PANTHER" id="PTHR46246">
    <property type="entry name" value="GUANOSINE-3',5'-BIS(DIPHOSPHATE) 3'-PYROPHOSPHOHYDROLASE MESH1"/>
    <property type="match status" value="1"/>
</dbReference>
<keyword evidence="3" id="KW-1185">Reference proteome</keyword>
<dbReference type="Proteomes" id="UP001606305">
    <property type="component" value="Unassembled WGS sequence"/>
</dbReference>
<sequence>MTSAEDQARAFAVAAHGAQRYGEHPYAHHLDAVAEIARPFGESAVVAAYLHDTVEDTQATLDDIESRFGAHVAACVALLTDQPGANRQERKARTYAKLAQVCGVLESALVVKAADRLANVRACVRDGNTRLLGVYRGEHGAFRRAAHRQDLCEPLWSELDTLLA</sequence>
<evidence type="ECO:0000313" key="3">
    <source>
        <dbReference type="Proteomes" id="UP001606305"/>
    </source>
</evidence>
<comment type="caution">
    <text evidence="2">The sequence shown here is derived from an EMBL/GenBank/DDBJ whole genome shotgun (WGS) entry which is preliminary data.</text>
</comment>
<dbReference type="PANTHER" id="PTHR46246:SF1">
    <property type="entry name" value="GUANOSINE-3',5'-BIS(DIPHOSPHATE) 3'-PYROPHOSPHOHYDROLASE MESH1"/>
    <property type="match status" value="1"/>
</dbReference>
<gene>
    <name evidence="2" type="ORF">ACG00X_11400</name>
</gene>
<accession>A0ABW7G672</accession>
<evidence type="ECO:0000313" key="2">
    <source>
        <dbReference type="EMBL" id="MFG6457439.1"/>
    </source>
</evidence>
<feature type="domain" description="HD/PDEase" evidence="1">
    <location>
        <begin position="22"/>
        <end position="129"/>
    </location>
</feature>
<dbReference type="Pfam" id="PF13328">
    <property type="entry name" value="HD_4"/>
    <property type="match status" value="1"/>
</dbReference>
<proteinExistence type="predicted"/>
<dbReference type="InterPro" id="IPR003607">
    <property type="entry name" value="HD/PDEase_dom"/>
</dbReference>